<dbReference type="PANTHER" id="PTHR42781:SF1">
    <property type="entry name" value="THIAMINE IMPORT ATP-BINDING PROTEIN THIQ"/>
    <property type="match status" value="1"/>
</dbReference>
<proteinExistence type="predicted"/>
<dbReference type="Gene3D" id="3.40.50.300">
    <property type="entry name" value="P-loop containing nucleotide triphosphate hydrolases"/>
    <property type="match status" value="1"/>
</dbReference>
<evidence type="ECO:0000313" key="9">
    <source>
        <dbReference type="EMBL" id="EXJ11008.1"/>
    </source>
</evidence>
<name>W9UUS8_9GAMM</name>
<evidence type="ECO:0000256" key="2">
    <source>
        <dbReference type="ARBA" id="ARBA00022475"/>
    </source>
</evidence>
<protein>
    <submittedName>
        <fullName evidence="9">Thiamine import ATP-binding protein ThiQ</fullName>
        <ecNumber evidence="9">3.6.3.-</ecNumber>
    </submittedName>
</protein>
<sequence>MRPNKLGLDVRDLHIRRESLSWRYDFHVATGQMLAVMGESGCGKSTLLDTLGGFYPAEQGQIYLGEQSIATLDIRLRPVSTLFQQYNLFEHLTVEQNLKLGFCKASPTPAQWQQVEQALALLGVQEQLKRKPSVLSGGQRQRIALIRVMLREQPIVLLDEL</sequence>
<reference evidence="10" key="1">
    <citation type="submission" date="2012-11" db="EMBL/GenBank/DDBJ databases">
        <authorList>
            <person name="Singh A."/>
            <person name="Pinnaka A.K."/>
            <person name="Vaidya B."/>
        </authorList>
    </citation>
    <scope>NUCLEOTIDE SEQUENCE [LARGE SCALE GENOMIC DNA]</scope>
    <source>
        <strain evidence="10">AK23</strain>
    </source>
</reference>
<evidence type="ECO:0000259" key="8">
    <source>
        <dbReference type="Pfam" id="PF00005"/>
    </source>
</evidence>
<keyword evidence="10" id="KW-1185">Reference proteome</keyword>
<keyword evidence="1" id="KW-0813">Transport</keyword>
<dbReference type="STRING" id="1229521.D791_02106"/>
<dbReference type="PANTHER" id="PTHR42781">
    <property type="entry name" value="SPERMIDINE/PUTRESCINE IMPORT ATP-BINDING PROTEIN POTA"/>
    <property type="match status" value="1"/>
</dbReference>
<reference evidence="9 10" key="2">
    <citation type="journal article" date="2015" name="Syst. Appl. Microbiol.">
        <title>Nitrincola nitratireducens sp. nov. isolated from a haloalkaline crater lake.</title>
        <authorList>
            <person name="Singh A."/>
            <person name="Vaidya B."/>
            <person name="Tanuku N.R."/>
            <person name="Pinnaka A.K."/>
        </authorList>
    </citation>
    <scope>NUCLEOTIDE SEQUENCE [LARGE SCALE GENOMIC DNA]</scope>
    <source>
        <strain evidence="9 10">AK23</strain>
    </source>
</reference>
<organism evidence="9 10">
    <name type="scientific">Nitrincola nitratireducens</name>
    <dbReference type="NCBI Taxonomy" id="1229521"/>
    <lineage>
        <taxon>Bacteria</taxon>
        <taxon>Pseudomonadati</taxon>
        <taxon>Pseudomonadota</taxon>
        <taxon>Gammaproteobacteria</taxon>
        <taxon>Oceanospirillales</taxon>
        <taxon>Oceanospirillaceae</taxon>
        <taxon>Nitrincola</taxon>
    </lineage>
</organism>
<keyword evidence="9" id="KW-0378">Hydrolase</keyword>
<evidence type="ECO:0000256" key="3">
    <source>
        <dbReference type="ARBA" id="ARBA00022519"/>
    </source>
</evidence>
<dbReference type="InterPro" id="IPR050093">
    <property type="entry name" value="ABC_SmlMolc_Importer"/>
</dbReference>
<dbReference type="AlphaFoldDB" id="W9UUS8"/>
<dbReference type="PROSITE" id="PS00211">
    <property type="entry name" value="ABC_TRANSPORTER_1"/>
    <property type="match status" value="1"/>
</dbReference>
<keyword evidence="5 9" id="KW-0067">ATP-binding</keyword>
<dbReference type="SUPFAM" id="SSF52540">
    <property type="entry name" value="P-loop containing nucleoside triphosphate hydrolases"/>
    <property type="match status" value="1"/>
</dbReference>
<keyword evidence="4" id="KW-0547">Nucleotide-binding</keyword>
<dbReference type="InterPro" id="IPR003439">
    <property type="entry name" value="ABC_transporter-like_ATP-bd"/>
</dbReference>
<feature type="domain" description="ABC transporter" evidence="8">
    <location>
        <begin position="25"/>
        <end position="160"/>
    </location>
</feature>
<evidence type="ECO:0000256" key="7">
    <source>
        <dbReference type="ARBA" id="ARBA00023136"/>
    </source>
</evidence>
<dbReference type="EC" id="3.6.3.-" evidence="9"/>
<dbReference type="Pfam" id="PF00005">
    <property type="entry name" value="ABC_tran"/>
    <property type="match status" value="1"/>
</dbReference>
<dbReference type="EMBL" id="AONB01000009">
    <property type="protein sequence ID" value="EXJ11008.1"/>
    <property type="molecule type" value="Genomic_DNA"/>
</dbReference>
<comment type="caution">
    <text evidence="9">The sequence shown here is derived from an EMBL/GenBank/DDBJ whole genome shotgun (WGS) entry which is preliminary data.</text>
</comment>
<evidence type="ECO:0000256" key="1">
    <source>
        <dbReference type="ARBA" id="ARBA00022448"/>
    </source>
</evidence>
<evidence type="ECO:0000256" key="5">
    <source>
        <dbReference type="ARBA" id="ARBA00022840"/>
    </source>
</evidence>
<dbReference type="GO" id="GO:0016887">
    <property type="term" value="F:ATP hydrolysis activity"/>
    <property type="evidence" value="ECO:0007669"/>
    <property type="project" value="InterPro"/>
</dbReference>
<evidence type="ECO:0000256" key="4">
    <source>
        <dbReference type="ARBA" id="ARBA00022741"/>
    </source>
</evidence>
<keyword evidence="3" id="KW-0997">Cell inner membrane</keyword>
<keyword evidence="2" id="KW-1003">Cell membrane</keyword>
<keyword evidence="7" id="KW-0472">Membrane</keyword>
<dbReference type="InterPro" id="IPR027417">
    <property type="entry name" value="P-loop_NTPase"/>
</dbReference>
<accession>W9UUS8</accession>
<dbReference type="GO" id="GO:0005524">
    <property type="term" value="F:ATP binding"/>
    <property type="evidence" value="ECO:0007669"/>
    <property type="project" value="UniProtKB-KW"/>
</dbReference>
<evidence type="ECO:0000313" key="10">
    <source>
        <dbReference type="Proteomes" id="UP000019464"/>
    </source>
</evidence>
<keyword evidence="6" id="KW-1278">Translocase</keyword>
<dbReference type="InterPro" id="IPR017871">
    <property type="entry name" value="ABC_transporter-like_CS"/>
</dbReference>
<dbReference type="RefSeq" id="WP_051514395.1">
    <property type="nucleotide sequence ID" value="NZ_AONB01000009.1"/>
</dbReference>
<dbReference type="OrthoDB" id="9802264at2"/>
<gene>
    <name evidence="9" type="primary">thiQ</name>
    <name evidence="9" type="ORF">D791_02106</name>
</gene>
<evidence type="ECO:0000256" key="6">
    <source>
        <dbReference type="ARBA" id="ARBA00022967"/>
    </source>
</evidence>
<dbReference type="Proteomes" id="UP000019464">
    <property type="component" value="Unassembled WGS sequence"/>
</dbReference>